<dbReference type="GO" id="GO:0005634">
    <property type="term" value="C:nucleus"/>
    <property type="evidence" value="ECO:0007669"/>
    <property type="project" value="TreeGrafter"/>
</dbReference>
<keyword evidence="5" id="KW-1185">Reference proteome</keyword>
<accession>A0AA88KJN0</accession>
<dbReference type="InterPro" id="IPR001611">
    <property type="entry name" value="Leu-rich_rpt"/>
</dbReference>
<evidence type="ECO:0000256" key="1">
    <source>
        <dbReference type="ARBA" id="ARBA00022468"/>
    </source>
</evidence>
<dbReference type="PANTHER" id="PTHR24113">
    <property type="entry name" value="RAN GTPASE-ACTIVATING PROTEIN 1"/>
    <property type="match status" value="1"/>
</dbReference>
<keyword evidence="3" id="KW-0677">Repeat</keyword>
<dbReference type="InterPro" id="IPR027038">
    <property type="entry name" value="RanGap"/>
</dbReference>
<evidence type="ECO:0000313" key="5">
    <source>
        <dbReference type="Proteomes" id="UP000816034"/>
    </source>
</evidence>
<keyword evidence="2" id="KW-0433">Leucine-rich repeat</keyword>
<dbReference type="GO" id="GO:0031267">
    <property type="term" value="F:small GTPase binding"/>
    <property type="evidence" value="ECO:0007669"/>
    <property type="project" value="TreeGrafter"/>
</dbReference>
<protein>
    <recommendedName>
        <fullName evidence="6">F-box domain-containing protein</fullName>
    </recommendedName>
</protein>
<evidence type="ECO:0000256" key="2">
    <source>
        <dbReference type="ARBA" id="ARBA00022614"/>
    </source>
</evidence>
<reference evidence="4 5" key="1">
    <citation type="journal article" date="2018" name="BMC Genomics">
        <title>The genome of Naegleria lovaniensis, the basis for a comparative approach to unravel pathogenicity factors of the human pathogenic amoeba N. fowleri.</title>
        <authorList>
            <person name="Liechti N."/>
            <person name="Schurch N."/>
            <person name="Bruggmann R."/>
            <person name="Wittwer M."/>
        </authorList>
    </citation>
    <scope>NUCLEOTIDE SEQUENCE [LARGE SCALE GENOMIC DNA]</scope>
    <source>
        <strain evidence="4 5">ATCC 30569</strain>
    </source>
</reference>
<dbReference type="Pfam" id="PF13516">
    <property type="entry name" value="LRR_6"/>
    <property type="match status" value="3"/>
</dbReference>
<dbReference type="InterPro" id="IPR032675">
    <property type="entry name" value="LRR_dom_sf"/>
</dbReference>
<dbReference type="PANTHER" id="PTHR24113:SF12">
    <property type="entry name" value="RAN GTPASE-ACTIVATING PROTEIN 1"/>
    <property type="match status" value="1"/>
</dbReference>
<sequence>MSSQSSREFSFNFKKRKLTSNSEQNDANVKSFSEISSNSQIFPNQILFHILEFLDSPFVISVIMRVSKQWLELAMNIPKSLTFVNKFNSAQVKMLSFECEFSLKNLTYLNISTHLLIFGTTIGTKGVEYLAASPYIQKLKVLNLQNQRIGFEGVKLLSQSENFQNLTELNLYGNEIHSDGIEHLAQSKYMQNLTLLDLSLNKIDEKGALYLAQSDHLGNLKTLYLHWNDIGSEGDEALRTSQKLKSLTSLKNWL</sequence>
<name>A0AA88KJN0_NAELO</name>
<dbReference type="Proteomes" id="UP000816034">
    <property type="component" value="Unassembled WGS sequence"/>
</dbReference>
<dbReference type="AlphaFoldDB" id="A0AA88KJN0"/>
<dbReference type="GO" id="GO:0005829">
    <property type="term" value="C:cytosol"/>
    <property type="evidence" value="ECO:0007669"/>
    <property type="project" value="TreeGrafter"/>
</dbReference>
<evidence type="ECO:0000256" key="3">
    <source>
        <dbReference type="ARBA" id="ARBA00022737"/>
    </source>
</evidence>
<dbReference type="GO" id="GO:0006913">
    <property type="term" value="P:nucleocytoplasmic transport"/>
    <property type="evidence" value="ECO:0007669"/>
    <property type="project" value="TreeGrafter"/>
</dbReference>
<dbReference type="SUPFAM" id="SSF52047">
    <property type="entry name" value="RNI-like"/>
    <property type="match status" value="1"/>
</dbReference>
<gene>
    <name evidence="4" type="ORF">C9374_010056</name>
</gene>
<dbReference type="GO" id="GO:0048471">
    <property type="term" value="C:perinuclear region of cytoplasm"/>
    <property type="evidence" value="ECO:0007669"/>
    <property type="project" value="TreeGrafter"/>
</dbReference>
<dbReference type="RefSeq" id="XP_044544226.1">
    <property type="nucleotide sequence ID" value="XM_044685558.1"/>
</dbReference>
<dbReference type="GeneID" id="68102510"/>
<evidence type="ECO:0008006" key="6">
    <source>
        <dbReference type="Google" id="ProtNLM"/>
    </source>
</evidence>
<organism evidence="4 5">
    <name type="scientific">Naegleria lovaniensis</name>
    <name type="common">Amoeba</name>
    <dbReference type="NCBI Taxonomy" id="51637"/>
    <lineage>
        <taxon>Eukaryota</taxon>
        <taxon>Discoba</taxon>
        <taxon>Heterolobosea</taxon>
        <taxon>Tetramitia</taxon>
        <taxon>Eutetramitia</taxon>
        <taxon>Vahlkampfiidae</taxon>
        <taxon>Naegleria</taxon>
    </lineage>
</organism>
<evidence type="ECO:0000313" key="4">
    <source>
        <dbReference type="EMBL" id="KAG2375052.1"/>
    </source>
</evidence>
<dbReference type="CDD" id="cd09917">
    <property type="entry name" value="F-box_SF"/>
    <property type="match status" value="1"/>
</dbReference>
<dbReference type="Gene3D" id="3.80.10.10">
    <property type="entry name" value="Ribonuclease Inhibitor"/>
    <property type="match status" value="2"/>
</dbReference>
<dbReference type="EMBL" id="PYSW02000040">
    <property type="protein sequence ID" value="KAG2375052.1"/>
    <property type="molecule type" value="Genomic_DNA"/>
</dbReference>
<keyword evidence="1" id="KW-0343">GTPase activation</keyword>
<proteinExistence type="predicted"/>
<comment type="caution">
    <text evidence="4">The sequence shown here is derived from an EMBL/GenBank/DDBJ whole genome shotgun (WGS) entry which is preliminary data.</text>
</comment>
<dbReference type="GO" id="GO:0005096">
    <property type="term" value="F:GTPase activator activity"/>
    <property type="evidence" value="ECO:0007669"/>
    <property type="project" value="UniProtKB-KW"/>
</dbReference>